<evidence type="ECO:0000256" key="4">
    <source>
        <dbReference type="ARBA" id="ARBA00022989"/>
    </source>
</evidence>
<feature type="transmembrane region" description="Helical" evidence="6">
    <location>
        <begin position="266"/>
        <end position="285"/>
    </location>
</feature>
<keyword evidence="4 6" id="KW-1133">Transmembrane helix</keyword>
<evidence type="ECO:0000256" key="3">
    <source>
        <dbReference type="ARBA" id="ARBA00022692"/>
    </source>
</evidence>
<dbReference type="InterPro" id="IPR050638">
    <property type="entry name" value="AA-Vitamin_Transporters"/>
</dbReference>
<gene>
    <name evidence="8" type="ORF">SAMN02745157_2958</name>
</gene>
<protein>
    <submittedName>
        <fullName evidence="8">EamA domain-containing membrane protein RarD</fullName>
    </submittedName>
</protein>
<evidence type="ECO:0000313" key="8">
    <source>
        <dbReference type="EMBL" id="SHF76879.1"/>
    </source>
</evidence>
<evidence type="ECO:0000256" key="2">
    <source>
        <dbReference type="ARBA" id="ARBA00007362"/>
    </source>
</evidence>
<dbReference type="Pfam" id="PF00892">
    <property type="entry name" value="EamA"/>
    <property type="match status" value="2"/>
</dbReference>
<keyword evidence="9" id="KW-1185">Reference proteome</keyword>
<dbReference type="PANTHER" id="PTHR32322:SF2">
    <property type="entry name" value="EAMA DOMAIN-CONTAINING PROTEIN"/>
    <property type="match status" value="1"/>
</dbReference>
<name>A0A1M5ECA8_9HYPH</name>
<feature type="transmembrane region" description="Helical" evidence="6">
    <location>
        <begin position="141"/>
        <end position="160"/>
    </location>
</feature>
<dbReference type="PANTHER" id="PTHR32322">
    <property type="entry name" value="INNER MEMBRANE TRANSPORTER"/>
    <property type="match status" value="1"/>
</dbReference>
<dbReference type="InterPro" id="IPR000620">
    <property type="entry name" value="EamA_dom"/>
</dbReference>
<feature type="transmembrane region" description="Helical" evidence="6">
    <location>
        <begin position="175"/>
        <end position="191"/>
    </location>
</feature>
<comment type="subcellular location">
    <subcellularLocation>
        <location evidence="1">Membrane</location>
        <topology evidence="1">Multi-pass membrane protein</topology>
    </subcellularLocation>
</comment>
<accession>A0A1M5ECA8</accession>
<dbReference type="Proteomes" id="UP000184485">
    <property type="component" value="Unassembled WGS sequence"/>
</dbReference>
<evidence type="ECO:0000256" key="5">
    <source>
        <dbReference type="ARBA" id="ARBA00023136"/>
    </source>
</evidence>
<feature type="domain" description="EamA" evidence="7">
    <location>
        <begin position="27"/>
        <end position="157"/>
    </location>
</feature>
<feature type="transmembrane region" description="Helical" evidence="6">
    <location>
        <begin position="233"/>
        <end position="254"/>
    </location>
</feature>
<feature type="transmembrane region" description="Helical" evidence="6">
    <location>
        <begin position="54"/>
        <end position="74"/>
    </location>
</feature>
<organism evidence="8 9">
    <name type="scientific">Kaistia soli DSM 19436</name>
    <dbReference type="NCBI Taxonomy" id="1122133"/>
    <lineage>
        <taxon>Bacteria</taxon>
        <taxon>Pseudomonadati</taxon>
        <taxon>Pseudomonadota</taxon>
        <taxon>Alphaproteobacteria</taxon>
        <taxon>Hyphomicrobiales</taxon>
        <taxon>Kaistiaceae</taxon>
        <taxon>Kaistia</taxon>
    </lineage>
</organism>
<dbReference type="AlphaFoldDB" id="A0A1M5ECA8"/>
<dbReference type="RefSeq" id="WP_073053973.1">
    <property type="nucleotide sequence ID" value="NZ_FQUP01000002.1"/>
</dbReference>
<evidence type="ECO:0000256" key="1">
    <source>
        <dbReference type="ARBA" id="ARBA00004141"/>
    </source>
</evidence>
<proteinExistence type="inferred from homology"/>
<sequence>MAIHLAAIGSTSDKSNIEAPSSIAYGVGVLCWLLSAGVYIAAKWISPEMPPWTLAFWRVLLAALILYPFVRHQFDPMWALVKTRGLELLFIGGLGLAICQGFMYVGLRHADAITAGIIMALMPLATMVIARVMLGERMTVLQGLGALSAFIGVLVIVARGEASTLLHLEFNQGELWMVASAIAFGFYTVLLKRANFQIERMPLLVLLLSAGAVTALPLYLAEELSGARSALTTSGVLALAYCAIPGGALMYYLFNWSIEALGASKASVLLYSQTIFVAILAYLILHERLHPFHLAGGAFIVVGIVLANLIRPQATPAQ</sequence>
<dbReference type="Gene3D" id="1.10.3730.20">
    <property type="match status" value="1"/>
</dbReference>
<evidence type="ECO:0000259" key="7">
    <source>
        <dbReference type="Pfam" id="PF00892"/>
    </source>
</evidence>
<dbReference type="GO" id="GO:0016020">
    <property type="term" value="C:membrane"/>
    <property type="evidence" value="ECO:0007669"/>
    <property type="project" value="UniProtKB-SubCell"/>
</dbReference>
<comment type="similarity">
    <text evidence="2">Belongs to the EamA transporter family.</text>
</comment>
<dbReference type="EMBL" id="FQUP01000002">
    <property type="protein sequence ID" value="SHF76879.1"/>
    <property type="molecule type" value="Genomic_DNA"/>
</dbReference>
<evidence type="ECO:0000313" key="9">
    <source>
        <dbReference type="Proteomes" id="UP000184485"/>
    </source>
</evidence>
<keyword evidence="5 6" id="KW-0472">Membrane</keyword>
<reference evidence="8 9" key="1">
    <citation type="submission" date="2016-11" db="EMBL/GenBank/DDBJ databases">
        <authorList>
            <person name="Jaros S."/>
            <person name="Januszkiewicz K."/>
            <person name="Wedrychowicz H."/>
        </authorList>
    </citation>
    <scope>NUCLEOTIDE SEQUENCE [LARGE SCALE GENOMIC DNA]</scope>
    <source>
        <strain evidence="8 9">DSM 19436</strain>
    </source>
</reference>
<feature type="transmembrane region" description="Helical" evidence="6">
    <location>
        <begin position="23"/>
        <end position="42"/>
    </location>
</feature>
<feature type="transmembrane region" description="Helical" evidence="6">
    <location>
        <begin position="86"/>
        <end position="107"/>
    </location>
</feature>
<dbReference type="OrthoDB" id="8401922at2"/>
<evidence type="ECO:0000256" key="6">
    <source>
        <dbReference type="SAM" id="Phobius"/>
    </source>
</evidence>
<feature type="domain" description="EamA" evidence="7">
    <location>
        <begin position="173"/>
        <end position="308"/>
    </location>
</feature>
<dbReference type="InterPro" id="IPR037185">
    <property type="entry name" value="EmrE-like"/>
</dbReference>
<feature type="transmembrane region" description="Helical" evidence="6">
    <location>
        <begin position="291"/>
        <end position="310"/>
    </location>
</feature>
<feature type="transmembrane region" description="Helical" evidence="6">
    <location>
        <begin position="203"/>
        <end position="221"/>
    </location>
</feature>
<dbReference type="SUPFAM" id="SSF103481">
    <property type="entry name" value="Multidrug resistance efflux transporter EmrE"/>
    <property type="match status" value="2"/>
</dbReference>
<keyword evidence="3 6" id="KW-0812">Transmembrane</keyword>
<feature type="transmembrane region" description="Helical" evidence="6">
    <location>
        <begin position="113"/>
        <end position="134"/>
    </location>
</feature>